<keyword evidence="2" id="KW-1185">Reference proteome</keyword>
<evidence type="ECO:0000313" key="1">
    <source>
        <dbReference type="EMBL" id="QOX63018.1"/>
    </source>
</evidence>
<proteinExistence type="predicted"/>
<evidence type="ECO:0000313" key="2">
    <source>
        <dbReference type="Proteomes" id="UP000594014"/>
    </source>
</evidence>
<organism evidence="1 2">
    <name type="scientific">Anoxybacterium hadale</name>
    <dbReference type="NCBI Taxonomy" id="3408580"/>
    <lineage>
        <taxon>Bacteria</taxon>
        <taxon>Bacillati</taxon>
        <taxon>Bacillota</taxon>
        <taxon>Clostridia</taxon>
        <taxon>Peptostreptococcales</taxon>
        <taxon>Anaerovoracaceae</taxon>
        <taxon>Anoxybacterium</taxon>
    </lineage>
</organism>
<dbReference type="Proteomes" id="UP000594014">
    <property type="component" value="Chromosome"/>
</dbReference>
<protein>
    <submittedName>
        <fullName evidence="1">Uncharacterized protein</fullName>
    </submittedName>
</protein>
<dbReference type="EMBL" id="CP042469">
    <property type="protein sequence ID" value="QOX63018.1"/>
    <property type="molecule type" value="Genomic_DNA"/>
</dbReference>
<gene>
    <name evidence="1" type="ORF">FRZ06_06505</name>
</gene>
<name>A0ACD1A987_9FIRM</name>
<sequence length="79" mass="8895">MSEIGRRRQDQPLLAPNSGGNVWPDQSCPAIVPRGGAVERTCWYCVYADFHLDRHRALDVGICEWPDKIVREDKKGNSG</sequence>
<accession>A0ACD1A987</accession>
<reference evidence="1" key="1">
    <citation type="submission" date="2019-08" db="EMBL/GenBank/DDBJ databases">
        <title>Genome sequence of Clostridiales bacterium MT110.</title>
        <authorList>
            <person name="Cao J."/>
        </authorList>
    </citation>
    <scope>NUCLEOTIDE SEQUENCE</scope>
    <source>
        <strain evidence="1">MT110</strain>
    </source>
</reference>